<keyword evidence="3" id="KW-1185">Reference proteome</keyword>
<sequence>MYEGLNLVRDFERLQMKESETITEYSTKLINIANKARILSTDLSDNRTKDLSQIKLGELISALQAPEYKRSMRLEGSVEGALKAKVQQNPGGKEKKCWRRPDVRCRKCNKLGHIKKFYKKKGDQQPDEAHVAVQQELDQLFVASCFTSSTPCDGWHVDSSCTNHMTSDEKLFRSLDKSMKSKVRIGNGEYLTVEGKGTVAMKSCVGYGSVGRKEI</sequence>
<accession>A0A2I0IP42</accession>
<name>A0A2I0IP42_PUNGR</name>
<evidence type="ECO:0000313" key="2">
    <source>
        <dbReference type="EMBL" id="PKI45771.1"/>
    </source>
</evidence>
<dbReference type="AlphaFoldDB" id="A0A2I0IP42"/>
<proteinExistence type="predicted"/>
<comment type="caution">
    <text evidence="2">The sequence shown here is derived from an EMBL/GenBank/DDBJ whole genome shotgun (WGS) entry which is preliminary data.</text>
</comment>
<evidence type="ECO:0000259" key="1">
    <source>
        <dbReference type="Pfam" id="PF22936"/>
    </source>
</evidence>
<dbReference type="InterPro" id="IPR054722">
    <property type="entry name" value="PolX-like_BBD"/>
</dbReference>
<gene>
    <name evidence="2" type="ORF">CRG98_033778</name>
</gene>
<protein>
    <recommendedName>
        <fullName evidence="1">Retrovirus-related Pol polyprotein from transposon TNT 1-94-like beta-barrel domain-containing protein</fullName>
    </recommendedName>
</protein>
<dbReference type="Proteomes" id="UP000233551">
    <property type="component" value="Unassembled WGS sequence"/>
</dbReference>
<dbReference type="PANTHER" id="PTHR35317">
    <property type="entry name" value="OS04G0629600 PROTEIN"/>
    <property type="match status" value="1"/>
</dbReference>
<evidence type="ECO:0000313" key="3">
    <source>
        <dbReference type="Proteomes" id="UP000233551"/>
    </source>
</evidence>
<dbReference type="Pfam" id="PF22936">
    <property type="entry name" value="Pol_BBD"/>
    <property type="match status" value="1"/>
</dbReference>
<feature type="domain" description="Retrovirus-related Pol polyprotein from transposon TNT 1-94-like beta-barrel" evidence="1">
    <location>
        <begin position="155"/>
        <end position="206"/>
    </location>
</feature>
<reference evidence="2 3" key="1">
    <citation type="submission" date="2017-11" db="EMBL/GenBank/DDBJ databases">
        <title>De-novo sequencing of pomegranate (Punica granatum L.) genome.</title>
        <authorList>
            <person name="Akparov Z."/>
            <person name="Amiraslanov A."/>
            <person name="Hajiyeva S."/>
            <person name="Abbasov M."/>
            <person name="Kaur K."/>
            <person name="Hamwieh A."/>
            <person name="Solovyev V."/>
            <person name="Salamov A."/>
            <person name="Braich B."/>
            <person name="Kosarev P."/>
            <person name="Mahmoud A."/>
            <person name="Hajiyev E."/>
            <person name="Babayeva S."/>
            <person name="Izzatullayeva V."/>
            <person name="Mammadov A."/>
            <person name="Mammadov A."/>
            <person name="Sharifova S."/>
            <person name="Ojaghi J."/>
            <person name="Eynullazada K."/>
            <person name="Bayramov B."/>
            <person name="Abdulazimova A."/>
            <person name="Shahmuradov I."/>
        </authorList>
    </citation>
    <scope>NUCLEOTIDE SEQUENCE [LARGE SCALE GENOMIC DNA]</scope>
    <source>
        <strain evidence="3">cv. AG2017</strain>
        <tissue evidence="2">Leaf</tissue>
    </source>
</reference>
<organism evidence="2 3">
    <name type="scientific">Punica granatum</name>
    <name type="common">Pomegranate</name>
    <dbReference type="NCBI Taxonomy" id="22663"/>
    <lineage>
        <taxon>Eukaryota</taxon>
        <taxon>Viridiplantae</taxon>
        <taxon>Streptophyta</taxon>
        <taxon>Embryophyta</taxon>
        <taxon>Tracheophyta</taxon>
        <taxon>Spermatophyta</taxon>
        <taxon>Magnoliopsida</taxon>
        <taxon>eudicotyledons</taxon>
        <taxon>Gunneridae</taxon>
        <taxon>Pentapetalae</taxon>
        <taxon>rosids</taxon>
        <taxon>malvids</taxon>
        <taxon>Myrtales</taxon>
        <taxon>Lythraceae</taxon>
        <taxon>Punica</taxon>
    </lineage>
</organism>
<dbReference type="EMBL" id="PGOL01002697">
    <property type="protein sequence ID" value="PKI45771.1"/>
    <property type="molecule type" value="Genomic_DNA"/>
</dbReference>
<dbReference type="PANTHER" id="PTHR35317:SF24">
    <property type="entry name" value="RETROVIRUS-RELATED POL POLYPROTEIN FROM TRANSPOSON TNT 1-94"/>
    <property type="match status" value="1"/>
</dbReference>